<sequence length="327" mass="37458">MKVGIEPNGAILVGEYFTIDGHWKRNYRIVTHFHSDHTLQLQKSVLECVGIIATPPTMEVLETLGYKVPQNKKINLNYRIPIQVQEEELTLYPSDHVFGSAQVEISMPSGTVAYTGDFKNPEKKTPILHPDILVIESTYGKPEFVRPFKGEVEQLMADYVNDAVTHMPVRIYGYHGKLQEAMRVLRERGVIAPFIVNGKIRDITKIAISYGLEIQDVFTTEEARDQGILKDGWYIEFMHFNQFKNRSPDHTNFILSGWEFNEALKRIDKYSFSIAFSDHADFEDLIYYVDSSKAKKIIAEGGRRGHSRELATYIRKRLGRDAISLPS</sequence>
<dbReference type="InterPro" id="IPR050698">
    <property type="entry name" value="MBL"/>
</dbReference>
<dbReference type="InterPro" id="IPR011108">
    <property type="entry name" value="RMMBL"/>
</dbReference>
<dbReference type="GO" id="GO:0004527">
    <property type="term" value="F:exonuclease activity"/>
    <property type="evidence" value="ECO:0007669"/>
    <property type="project" value="UniProtKB-KW"/>
</dbReference>
<proteinExistence type="predicted"/>
<reference evidence="5" key="3">
    <citation type="submission" date="2020-03" db="EMBL/GenBank/DDBJ databases">
        <title>Sequencing and Assembly of Multiple Reported Metal-Biooxidizing Members of the Extremely Thermoacidophilic Archaeal Family Sulfolobaceae.</title>
        <authorList>
            <person name="Counts J.A."/>
            <person name="Kelly R.M."/>
        </authorList>
    </citation>
    <scope>NUCLEOTIDE SEQUENCE [LARGE SCALE GENOMIC DNA]</scope>
    <source>
        <strain evidence="5">HO1-1</strain>
    </source>
</reference>
<dbReference type="AlphaFoldDB" id="A0A2U9ITI4"/>
<evidence type="ECO:0000256" key="2">
    <source>
        <dbReference type="ARBA" id="ARBA00022722"/>
    </source>
</evidence>
<feature type="domain" description="Zn-dependent metallo-hydrolase RNA specificity" evidence="3">
    <location>
        <begin position="274"/>
        <end position="322"/>
    </location>
</feature>
<keyword evidence="4" id="KW-0269">Exonuclease</keyword>
<keyword evidence="4" id="KW-0378">Hydrolase</keyword>
<protein>
    <submittedName>
        <fullName evidence="4">Exonuclease</fullName>
    </submittedName>
</protein>
<name>A0A2U9ITI4_9CREN</name>
<evidence type="ECO:0000313" key="5">
    <source>
        <dbReference type="Proteomes" id="UP000247586"/>
    </source>
</evidence>
<dbReference type="Proteomes" id="UP000247586">
    <property type="component" value="Chromosome"/>
</dbReference>
<keyword evidence="5" id="KW-1185">Reference proteome</keyword>
<dbReference type="PANTHER" id="PTHR11203">
    <property type="entry name" value="CLEAVAGE AND POLYADENYLATION SPECIFICITY FACTOR FAMILY MEMBER"/>
    <property type="match status" value="1"/>
</dbReference>
<dbReference type="EMBL" id="CP029287">
    <property type="protein sequence ID" value="AWR99346.1"/>
    <property type="molecule type" value="Genomic_DNA"/>
</dbReference>
<dbReference type="GO" id="GO:0004521">
    <property type="term" value="F:RNA endonuclease activity"/>
    <property type="evidence" value="ECO:0007669"/>
    <property type="project" value="TreeGrafter"/>
</dbReference>
<dbReference type="OrthoDB" id="40950at2157"/>
<dbReference type="GeneID" id="36834889"/>
<evidence type="ECO:0000256" key="1">
    <source>
        <dbReference type="ARBA" id="ARBA00001947"/>
    </source>
</evidence>
<reference evidence="4 5" key="1">
    <citation type="submission" date="2018-05" db="EMBL/GenBank/DDBJ databases">
        <title>Complete Genome Sequences of Extremely Thermoacidophilic, Metal-Mobilizing Type-Strain Members of the Archaeal Family Sulfolobaceae: Acidianus brierleyi DSM-1651T, Acidianus sulfidivorans DSM-18786T, Metallosphaera hakonensis DSM-7519T, and Metallosphaera prunae DSM-10039T.</title>
        <authorList>
            <person name="Counts J.A."/>
            <person name="Kelly R.M."/>
        </authorList>
    </citation>
    <scope>NUCLEOTIDE SEQUENCE [LARGE SCALE GENOMIC DNA]</scope>
    <source>
        <strain evidence="4 5">HO1-1</strain>
    </source>
</reference>
<gene>
    <name evidence="4" type="ORF">DFR87_06065</name>
</gene>
<dbReference type="InterPro" id="IPR036866">
    <property type="entry name" value="RibonucZ/Hydroxyglut_hydro"/>
</dbReference>
<reference evidence="5" key="2">
    <citation type="submission" date="2020-03" db="EMBL/GenBank/DDBJ databases">
        <title>Complete Genome Sequences of Extremely Thermoacidophilic, Metal-Mobilizing Type-Strain Members of the Archaeal Family Sulfolobaceae: Acidianus brierleyi DSM-1651T, Acidianus sulfidivorans DSM-18786T, Metallosphaera hakonensis DSM-7519T, and Metallosphaera prunae DSM-10039T.</title>
        <authorList>
            <person name="Counts J.A."/>
            <person name="Kelly R.M."/>
        </authorList>
    </citation>
    <scope>NUCLEOTIDE SEQUENCE [LARGE SCALE GENOMIC DNA]</scope>
    <source>
        <strain evidence="5">HO1-1</strain>
    </source>
</reference>
<keyword evidence="2" id="KW-0540">Nuclease</keyword>
<dbReference type="RefSeq" id="WP_054837153.1">
    <property type="nucleotide sequence ID" value="NZ_BBBA01000027.1"/>
</dbReference>
<evidence type="ECO:0000259" key="3">
    <source>
        <dbReference type="Pfam" id="PF07521"/>
    </source>
</evidence>
<organism evidence="4 5">
    <name type="scientific">Metallosphaera hakonensis JCM 8857 = DSM 7519</name>
    <dbReference type="NCBI Taxonomy" id="1293036"/>
    <lineage>
        <taxon>Archaea</taxon>
        <taxon>Thermoproteota</taxon>
        <taxon>Thermoprotei</taxon>
        <taxon>Sulfolobales</taxon>
        <taxon>Sulfolobaceae</taxon>
        <taxon>Metallosphaera</taxon>
    </lineage>
</organism>
<dbReference type="PANTHER" id="PTHR11203:SF51">
    <property type="entry name" value="CLEAVAGE AND POLYADENYLATION SPECIFICITY FACTOR"/>
    <property type="match status" value="1"/>
</dbReference>
<accession>A0A2U9ITI4</accession>
<dbReference type="STRING" id="1293036.GCA_001315825_02500"/>
<dbReference type="Pfam" id="PF07521">
    <property type="entry name" value="RMMBL"/>
    <property type="match status" value="1"/>
</dbReference>
<comment type="cofactor">
    <cofactor evidence="1">
        <name>Zn(2+)</name>
        <dbReference type="ChEBI" id="CHEBI:29105"/>
    </cofactor>
</comment>
<evidence type="ECO:0000313" key="4">
    <source>
        <dbReference type="EMBL" id="AWR99346.1"/>
    </source>
</evidence>
<dbReference type="SUPFAM" id="SSF56281">
    <property type="entry name" value="Metallo-hydrolase/oxidoreductase"/>
    <property type="match status" value="1"/>
</dbReference>
<dbReference type="Gene3D" id="3.60.15.10">
    <property type="entry name" value="Ribonuclease Z/Hydroxyacylglutathione hydrolase-like"/>
    <property type="match status" value="1"/>
</dbReference>
<dbReference type="KEGG" id="mhk:DFR87_06065"/>